<organism evidence="1 2">
    <name type="scientific">Bradyrhizobium jicamae</name>
    <dbReference type="NCBI Taxonomy" id="280332"/>
    <lineage>
        <taxon>Bacteria</taxon>
        <taxon>Pseudomonadati</taxon>
        <taxon>Pseudomonadota</taxon>
        <taxon>Alphaproteobacteria</taxon>
        <taxon>Hyphomicrobiales</taxon>
        <taxon>Nitrobacteraceae</taxon>
        <taxon>Bradyrhizobium</taxon>
    </lineage>
</organism>
<dbReference type="Proteomes" id="UP000050863">
    <property type="component" value="Unassembled WGS sequence"/>
</dbReference>
<reference evidence="1 2" key="1">
    <citation type="submission" date="2014-03" db="EMBL/GenBank/DDBJ databases">
        <title>Bradyrhizobium valentinum sp. nov., isolated from effective nodules of Lupinus mariae-josephae, a lupine endemic of basic-lime soils in Eastern Spain.</title>
        <authorList>
            <person name="Duran D."/>
            <person name="Rey L."/>
            <person name="Navarro A."/>
            <person name="Busquets A."/>
            <person name="Imperial J."/>
            <person name="Ruiz-Argueso T."/>
        </authorList>
    </citation>
    <scope>NUCLEOTIDE SEQUENCE [LARGE SCALE GENOMIC DNA]</scope>
    <source>
        <strain evidence="1 2">PAC68</strain>
    </source>
</reference>
<evidence type="ECO:0000313" key="1">
    <source>
        <dbReference type="EMBL" id="KRR07134.1"/>
    </source>
</evidence>
<proteinExistence type="predicted"/>
<dbReference type="RefSeq" id="WP_057836482.1">
    <property type="nucleotide sequence ID" value="NZ_LLXZ01000104.1"/>
</dbReference>
<dbReference type="OrthoDB" id="8240489at2"/>
<sequence>MKIGDRVEVVAVPASLPSGMGTQALFEACVGRVFPVEGIENGLLELHVGEVVGEKGFMHSIWIEPECVRLRP</sequence>
<comment type="caution">
    <text evidence="1">The sequence shown here is derived from an EMBL/GenBank/DDBJ whole genome shotgun (WGS) entry which is preliminary data.</text>
</comment>
<keyword evidence="2" id="KW-1185">Reference proteome</keyword>
<gene>
    <name evidence="1" type="ORF">CQ12_30650</name>
</gene>
<evidence type="ECO:0000313" key="2">
    <source>
        <dbReference type="Proteomes" id="UP000050863"/>
    </source>
</evidence>
<name>A0A0R3LJ02_9BRAD</name>
<accession>A0A0R3LJ02</accession>
<protein>
    <submittedName>
        <fullName evidence="1">Uncharacterized protein</fullName>
    </submittedName>
</protein>
<dbReference type="EMBL" id="LLXZ01000104">
    <property type="protein sequence ID" value="KRR07134.1"/>
    <property type="molecule type" value="Genomic_DNA"/>
</dbReference>
<dbReference type="AlphaFoldDB" id="A0A0R3LJ02"/>